<name>A0AAV1VNQ3_9STRA</name>
<evidence type="ECO:0000313" key="2">
    <source>
        <dbReference type="Proteomes" id="UP001162060"/>
    </source>
</evidence>
<protein>
    <submittedName>
        <fullName evidence="1">Uncharacterized protein</fullName>
    </submittedName>
</protein>
<accession>A0AAV1VNQ3</accession>
<dbReference type="Proteomes" id="UP001162060">
    <property type="component" value="Unassembled WGS sequence"/>
</dbReference>
<gene>
    <name evidence="1" type="ORF">PM001_LOCUS33061</name>
</gene>
<sequence>MLVSDSDIGVEVRLILSYHQAHSLNRTDGAVVKWCSAASALLIVTRWTEGLLLWRFQLGVESRYRDDEALVKVTTKLDHVLMHIRVCLADMVLLRVSSSRSEGSSNSS</sequence>
<evidence type="ECO:0000313" key="1">
    <source>
        <dbReference type="EMBL" id="CAK7947911.1"/>
    </source>
</evidence>
<dbReference type="EMBL" id="CAKLBY020000388">
    <property type="protein sequence ID" value="CAK7947911.1"/>
    <property type="molecule type" value="Genomic_DNA"/>
</dbReference>
<proteinExistence type="predicted"/>
<organism evidence="1 2">
    <name type="scientific">Peronospora matthiolae</name>
    <dbReference type="NCBI Taxonomy" id="2874970"/>
    <lineage>
        <taxon>Eukaryota</taxon>
        <taxon>Sar</taxon>
        <taxon>Stramenopiles</taxon>
        <taxon>Oomycota</taxon>
        <taxon>Peronosporomycetes</taxon>
        <taxon>Peronosporales</taxon>
        <taxon>Peronosporaceae</taxon>
        <taxon>Peronospora</taxon>
    </lineage>
</organism>
<comment type="caution">
    <text evidence="1">The sequence shown here is derived from an EMBL/GenBank/DDBJ whole genome shotgun (WGS) entry which is preliminary data.</text>
</comment>
<dbReference type="AlphaFoldDB" id="A0AAV1VNQ3"/>
<reference evidence="1" key="1">
    <citation type="submission" date="2024-01" db="EMBL/GenBank/DDBJ databases">
        <authorList>
            <person name="Webb A."/>
        </authorList>
    </citation>
    <scope>NUCLEOTIDE SEQUENCE</scope>
    <source>
        <strain evidence="1">Pm1</strain>
    </source>
</reference>